<keyword evidence="2" id="KW-1133">Transmembrane helix</keyword>
<evidence type="ECO:0000313" key="4">
    <source>
        <dbReference type="Proteomes" id="UP000295023"/>
    </source>
</evidence>
<accession>A0A4R4D4F6</accession>
<comment type="caution">
    <text evidence="3">The sequence shown here is derived from an EMBL/GenBank/DDBJ whole genome shotgun (WGS) entry which is preliminary data.</text>
</comment>
<dbReference type="GO" id="GO:0005886">
    <property type="term" value="C:plasma membrane"/>
    <property type="evidence" value="ECO:0007669"/>
    <property type="project" value="InterPro"/>
</dbReference>
<evidence type="ECO:0000256" key="1">
    <source>
        <dbReference type="ARBA" id="ARBA00010692"/>
    </source>
</evidence>
<keyword evidence="2" id="KW-0472">Membrane</keyword>
<reference evidence="3 4" key="1">
    <citation type="submission" date="2019-03" db="EMBL/GenBank/DDBJ databases">
        <title>Paracraurococcus aquatilis NE82 genome sequence.</title>
        <authorList>
            <person name="Zhao Y."/>
            <person name="Du Z."/>
        </authorList>
    </citation>
    <scope>NUCLEOTIDE SEQUENCE [LARGE SCALE GENOMIC DNA]</scope>
    <source>
        <strain evidence="3 4">NE82</strain>
    </source>
</reference>
<dbReference type="Proteomes" id="UP000295023">
    <property type="component" value="Unassembled WGS sequence"/>
</dbReference>
<protein>
    <submittedName>
        <fullName evidence="3">BioY protein</fullName>
    </submittedName>
</protein>
<sequence>MPPTKALAYLGARPAGAARVGIPGLAEAWGAWDRRRPFSGDNALIQSALSRSRALRLGAIALASRFTPPGVSALRRSALAVLLGSALLAASAQVSLPFWPVPATLQTLAVLLLGALGGAPAAIAAVALYLAEGAAGLPVFAGGTGGPAVLAGPTAGYLLGFLPAAWIAAQAAGRGLPAQAALLLAAHLAVFLPGLAWLSGFTGLERAWMAGFVLFIPGTLVKTALAVALLRAARR</sequence>
<dbReference type="EMBL" id="SKBM01000042">
    <property type="protein sequence ID" value="TCZ53139.1"/>
    <property type="molecule type" value="Genomic_DNA"/>
</dbReference>
<feature type="transmembrane region" description="Helical" evidence="2">
    <location>
        <begin position="181"/>
        <end position="201"/>
    </location>
</feature>
<evidence type="ECO:0000313" key="3">
    <source>
        <dbReference type="EMBL" id="TCZ53139.1"/>
    </source>
</evidence>
<name>A0A4R4D4F6_9PROT</name>
<organism evidence="3 4">
    <name type="scientific">Roseicella aquatilis</name>
    <dbReference type="NCBI Taxonomy" id="2527868"/>
    <lineage>
        <taxon>Bacteria</taxon>
        <taxon>Pseudomonadati</taxon>
        <taxon>Pseudomonadota</taxon>
        <taxon>Alphaproteobacteria</taxon>
        <taxon>Acetobacterales</taxon>
        <taxon>Roseomonadaceae</taxon>
        <taxon>Roseicella</taxon>
    </lineage>
</organism>
<feature type="transmembrane region" description="Helical" evidence="2">
    <location>
        <begin position="150"/>
        <end position="169"/>
    </location>
</feature>
<keyword evidence="4" id="KW-1185">Reference proteome</keyword>
<dbReference type="Pfam" id="PF02632">
    <property type="entry name" value="BioY"/>
    <property type="match status" value="1"/>
</dbReference>
<comment type="similarity">
    <text evidence="1">Belongs to the BioY family.</text>
</comment>
<dbReference type="GO" id="GO:0015225">
    <property type="term" value="F:biotin transmembrane transporter activity"/>
    <property type="evidence" value="ECO:0007669"/>
    <property type="project" value="InterPro"/>
</dbReference>
<dbReference type="AlphaFoldDB" id="A0A4R4D4F6"/>
<proteinExistence type="inferred from homology"/>
<feature type="transmembrane region" description="Helical" evidence="2">
    <location>
        <begin position="108"/>
        <end position="130"/>
    </location>
</feature>
<dbReference type="PANTHER" id="PTHR34295">
    <property type="entry name" value="BIOTIN TRANSPORTER BIOY"/>
    <property type="match status" value="1"/>
</dbReference>
<dbReference type="PANTHER" id="PTHR34295:SF1">
    <property type="entry name" value="BIOTIN TRANSPORTER BIOY"/>
    <property type="match status" value="1"/>
</dbReference>
<dbReference type="InterPro" id="IPR003784">
    <property type="entry name" value="BioY"/>
</dbReference>
<feature type="transmembrane region" description="Helical" evidence="2">
    <location>
        <begin position="77"/>
        <end position="96"/>
    </location>
</feature>
<gene>
    <name evidence="3" type="ORF">EXY23_25235</name>
</gene>
<dbReference type="Gene3D" id="1.10.1760.20">
    <property type="match status" value="1"/>
</dbReference>
<dbReference type="OrthoDB" id="9803495at2"/>
<evidence type="ECO:0000256" key="2">
    <source>
        <dbReference type="SAM" id="Phobius"/>
    </source>
</evidence>
<feature type="transmembrane region" description="Helical" evidence="2">
    <location>
        <begin position="207"/>
        <end position="230"/>
    </location>
</feature>
<keyword evidence="2" id="KW-0812">Transmembrane</keyword>